<proteinExistence type="predicted"/>
<protein>
    <submittedName>
        <fullName evidence="1">Uncharacterized protein</fullName>
    </submittedName>
</protein>
<dbReference type="AlphaFoldDB" id="A0A6C0C632"/>
<sequence length="105" mass="12479">MADMDNIFELFGDIDEFDNDTSVQKNENYYISQILKLMNDADEFPLYIYCMIKTILTRKEVLNNAQIKEIADILNIKPVVKEKVVIKEKIVYKDRKTKLNNYDDY</sequence>
<evidence type="ECO:0000313" key="1">
    <source>
        <dbReference type="EMBL" id="QHS99782.1"/>
    </source>
</evidence>
<name>A0A6C0C632_9ZZZZ</name>
<reference evidence="1" key="1">
    <citation type="journal article" date="2020" name="Nature">
        <title>Giant virus diversity and host interactions through global metagenomics.</title>
        <authorList>
            <person name="Schulz F."/>
            <person name="Roux S."/>
            <person name="Paez-Espino D."/>
            <person name="Jungbluth S."/>
            <person name="Walsh D.A."/>
            <person name="Denef V.J."/>
            <person name="McMahon K.D."/>
            <person name="Konstantinidis K.T."/>
            <person name="Eloe-Fadrosh E.A."/>
            <person name="Kyrpides N.C."/>
            <person name="Woyke T."/>
        </authorList>
    </citation>
    <scope>NUCLEOTIDE SEQUENCE</scope>
    <source>
        <strain evidence="1">GVMAG-M-3300020187-37</strain>
    </source>
</reference>
<accession>A0A6C0C632</accession>
<organism evidence="1">
    <name type="scientific">viral metagenome</name>
    <dbReference type="NCBI Taxonomy" id="1070528"/>
    <lineage>
        <taxon>unclassified sequences</taxon>
        <taxon>metagenomes</taxon>
        <taxon>organismal metagenomes</taxon>
    </lineage>
</organism>
<dbReference type="EMBL" id="MN739347">
    <property type="protein sequence ID" value="QHS99782.1"/>
    <property type="molecule type" value="Genomic_DNA"/>
</dbReference>